<organism evidence="1">
    <name type="scientific">uncultured Caudovirales phage</name>
    <dbReference type="NCBI Taxonomy" id="2100421"/>
    <lineage>
        <taxon>Viruses</taxon>
        <taxon>Duplodnaviria</taxon>
        <taxon>Heunggongvirae</taxon>
        <taxon>Uroviricota</taxon>
        <taxon>Caudoviricetes</taxon>
        <taxon>Peduoviridae</taxon>
        <taxon>Maltschvirus</taxon>
        <taxon>Maltschvirus maltsch</taxon>
    </lineage>
</organism>
<name>A0A6J5LT96_9CAUD</name>
<protein>
    <submittedName>
        <fullName evidence="1">Uncharacterized protein</fullName>
    </submittedName>
</protein>
<gene>
    <name evidence="2" type="ORF">UFOVP1549_36</name>
    <name evidence="1" type="ORF">UFOVP303_58</name>
</gene>
<sequence length="150" mass="16259">MNTISKDQSIITQVAAKIAADLTPKTDDIMLNIANWAMAFDATTDALLQKHGMTNGGMTEQEVTQAVISTFGATPVETPTQAPQASSGGFQVRIKGTQHGPIPAWLHAECAKVGVNEVWDNRDGLQANPKRPWFKAVSGDKAFWEPRAKR</sequence>
<evidence type="ECO:0000313" key="2">
    <source>
        <dbReference type="EMBL" id="CAB5228544.1"/>
    </source>
</evidence>
<reference evidence="1" key="1">
    <citation type="submission" date="2020-04" db="EMBL/GenBank/DDBJ databases">
        <authorList>
            <person name="Chiriac C."/>
            <person name="Salcher M."/>
            <person name="Ghai R."/>
            <person name="Kavagutti S V."/>
        </authorList>
    </citation>
    <scope>NUCLEOTIDE SEQUENCE</scope>
</reference>
<evidence type="ECO:0000313" key="1">
    <source>
        <dbReference type="EMBL" id="CAB4136216.1"/>
    </source>
</evidence>
<proteinExistence type="predicted"/>
<accession>A0A6J5LT96</accession>
<dbReference type="EMBL" id="LR798394">
    <property type="protein sequence ID" value="CAB5228544.1"/>
    <property type="molecule type" value="Genomic_DNA"/>
</dbReference>
<dbReference type="EMBL" id="LR796315">
    <property type="protein sequence ID" value="CAB4136216.1"/>
    <property type="molecule type" value="Genomic_DNA"/>
</dbReference>